<keyword evidence="10" id="KW-0547">Nucleotide-binding</keyword>
<evidence type="ECO:0000256" key="7">
    <source>
        <dbReference type="ARBA" id="ARBA00022629"/>
    </source>
</evidence>
<evidence type="ECO:0000256" key="4">
    <source>
        <dbReference type="ARBA" id="ARBA00009156"/>
    </source>
</evidence>
<dbReference type="EMBL" id="LVKK01000024">
    <property type="protein sequence ID" value="OAG41426.1"/>
    <property type="molecule type" value="Genomic_DNA"/>
</dbReference>
<evidence type="ECO:0000313" key="23">
    <source>
        <dbReference type="Proteomes" id="UP000077002"/>
    </source>
</evidence>
<dbReference type="SUPFAM" id="SSF53067">
    <property type="entry name" value="Actin-like ATPase domain"/>
    <property type="match status" value="2"/>
</dbReference>
<keyword evidence="11 22" id="KW-0418">Kinase</keyword>
<evidence type="ECO:0000256" key="12">
    <source>
        <dbReference type="ARBA" id="ARBA00022840"/>
    </source>
</evidence>
<comment type="similarity">
    <text evidence="4">Belongs to the FGGY kinase family.</text>
</comment>
<accession>A0A177FCA3</accession>
<evidence type="ECO:0000259" key="20">
    <source>
        <dbReference type="Pfam" id="PF01545"/>
    </source>
</evidence>
<comment type="caution">
    <text evidence="22">The sequence shown here is derived from an EMBL/GenBank/DDBJ whole genome shotgun (WGS) entry which is preliminary data.</text>
</comment>
<feature type="compositionally biased region" description="Basic residues" evidence="18">
    <location>
        <begin position="33"/>
        <end position="42"/>
    </location>
</feature>
<dbReference type="CDD" id="cd07776">
    <property type="entry name" value="ASKHA_NBD_FGGY_SpXK-like"/>
    <property type="match status" value="1"/>
</dbReference>
<dbReference type="OrthoDB" id="1728974at2759"/>
<dbReference type="GO" id="GO:0016020">
    <property type="term" value="C:membrane"/>
    <property type="evidence" value="ECO:0007669"/>
    <property type="project" value="UniProtKB-SubCell"/>
</dbReference>
<dbReference type="InterPro" id="IPR002524">
    <property type="entry name" value="Cation_efflux"/>
</dbReference>
<evidence type="ECO:0000256" key="9">
    <source>
        <dbReference type="ARBA" id="ARBA00022692"/>
    </source>
</evidence>
<dbReference type="GO" id="GO:0005829">
    <property type="term" value="C:cytosol"/>
    <property type="evidence" value="ECO:0007669"/>
    <property type="project" value="TreeGrafter"/>
</dbReference>
<keyword evidence="7" id="KW-0119">Carbohydrate metabolism</keyword>
<feature type="domain" description="Carbohydrate kinase FGGY C-terminal" evidence="21">
    <location>
        <begin position="718"/>
        <end position="932"/>
    </location>
</feature>
<dbReference type="InterPro" id="IPR018484">
    <property type="entry name" value="FGGY_N"/>
</dbReference>
<evidence type="ECO:0000259" key="19">
    <source>
        <dbReference type="Pfam" id="PF00370"/>
    </source>
</evidence>
<evidence type="ECO:0000256" key="13">
    <source>
        <dbReference type="ARBA" id="ARBA00022989"/>
    </source>
</evidence>
<evidence type="ECO:0000313" key="22">
    <source>
        <dbReference type="EMBL" id="OAG41426.1"/>
    </source>
</evidence>
<feature type="domain" description="Cation efflux protein transmembrane" evidence="20">
    <location>
        <begin position="65"/>
        <end position="289"/>
    </location>
</feature>
<proteinExistence type="inferred from homology"/>
<feature type="compositionally biased region" description="Polar residues" evidence="18">
    <location>
        <begin position="19"/>
        <end position="31"/>
    </location>
</feature>
<dbReference type="Gene3D" id="3.30.420.40">
    <property type="match status" value="2"/>
</dbReference>
<dbReference type="GO" id="GO:0005739">
    <property type="term" value="C:mitochondrion"/>
    <property type="evidence" value="ECO:0007669"/>
    <property type="project" value="UniProtKB-ARBA"/>
</dbReference>
<dbReference type="FunFam" id="3.30.420.40:FF:000118">
    <property type="entry name" value="Xylulose kinase 2"/>
    <property type="match status" value="1"/>
</dbReference>
<keyword evidence="23" id="KW-1185">Reference proteome</keyword>
<dbReference type="GO" id="GO:0098771">
    <property type="term" value="P:inorganic ion homeostasis"/>
    <property type="evidence" value="ECO:0007669"/>
    <property type="project" value="UniProtKB-ARBA"/>
</dbReference>
<keyword evidence="12" id="KW-0067">ATP-binding</keyword>
<dbReference type="InterPro" id="IPR036837">
    <property type="entry name" value="Cation_efflux_CTD_sf"/>
</dbReference>
<dbReference type="GO" id="GO:0008324">
    <property type="term" value="F:monoatomic cation transmembrane transporter activity"/>
    <property type="evidence" value="ECO:0007669"/>
    <property type="project" value="InterPro"/>
</dbReference>
<dbReference type="AlphaFoldDB" id="A0A177FCA3"/>
<dbReference type="Proteomes" id="UP000077002">
    <property type="component" value="Unassembled WGS sequence"/>
</dbReference>
<evidence type="ECO:0000256" key="15">
    <source>
        <dbReference type="ARBA" id="ARBA00023136"/>
    </source>
</evidence>
<comment type="similarity">
    <text evidence="3">Belongs to the cation diffusion facilitator (CDF) transporter (TC 2.A.4) family. SLC30A subfamily.</text>
</comment>
<dbReference type="GO" id="GO:0042732">
    <property type="term" value="P:D-xylose metabolic process"/>
    <property type="evidence" value="ECO:0007669"/>
    <property type="project" value="UniProtKB-KW"/>
</dbReference>
<name>A0A177FCA3_9EURO</name>
<evidence type="ECO:0000256" key="8">
    <source>
        <dbReference type="ARBA" id="ARBA00022679"/>
    </source>
</evidence>
<keyword evidence="9" id="KW-0812">Transmembrane</keyword>
<dbReference type="InterPro" id="IPR043129">
    <property type="entry name" value="ATPase_NBD"/>
</dbReference>
<evidence type="ECO:0000256" key="16">
    <source>
        <dbReference type="ARBA" id="ARBA00025184"/>
    </source>
</evidence>
<dbReference type="PANTHER" id="PTHR10196:SF57">
    <property type="entry name" value="XYLULOSE KINASE"/>
    <property type="match status" value="1"/>
</dbReference>
<dbReference type="InterPro" id="IPR027469">
    <property type="entry name" value="Cation_efflux_TMD_sf"/>
</dbReference>
<feature type="domain" description="Carbohydrate kinase FGGY N-terminal" evidence="19">
    <location>
        <begin position="554"/>
        <end position="709"/>
    </location>
</feature>
<dbReference type="NCBIfam" id="TIGR01297">
    <property type="entry name" value="CDF"/>
    <property type="match status" value="1"/>
</dbReference>
<evidence type="ECO:0000256" key="18">
    <source>
        <dbReference type="SAM" id="MobiDB-lite"/>
    </source>
</evidence>
<gene>
    <name evidence="22" type="ORF">AYO21_04368</name>
</gene>
<dbReference type="GO" id="GO:0005997">
    <property type="term" value="P:xylulose metabolic process"/>
    <property type="evidence" value="ECO:0007669"/>
    <property type="project" value="TreeGrafter"/>
</dbReference>
<evidence type="ECO:0000256" key="6">
    <source>
        <dbReference type="ARBA" id="ARBA00022448"/>
    </source>
</evidence>
<dbReference type="InterPro" id="IPR018485">
    <property type="entry name" value="FGGY_C"/>
</dbReference>
<dbReference type="Gene3D" id="1.20.1510.10">
    <property type="entry name" value="Cation efflux protein transmembrane domain"/>
    <property type="match status" value="1"/>
</dbReference>
<evidence type="ECO:0000256" key="14">
    <source>
        <dbReference type="ARBA" id="ARBA00023065"/>
    </source>
</evidence>
<dbReference type="GO" id="GO:0004856">
    <property type="term" value="F:D-xylulokinase activity"/>
    <property type="evidence" value="ECO:0007669"/>
    <property type="project" value="UniProtKB-EC"/>
</dbReference>
<keyword evidence="8" id="KW-0808">Transferase</keyword>
<dbReference type="PANTHER" id="PTHR10196">
    <property type="entry name" value="SUGAR KINASE"/>
    <property type="match status" value="1"/>
</dbReference>
<keyword evidence="6" id="KW-0813">Transport</keyword>
<dbReference type="InterPro" id="IPR042024">
    <property type="entry name" value="D-XK_euk"/>
</dbReference>
<evidence type="ECO:0000259" key="21">
    <source>
        <dbReference type="Pfam" id="PF02782"/>
    </source>
</evidence>
<dbReference type="SUPFAM" id="SSF161111">
    <property type="entry name" value="Cation efflux protein transmembrane domain-like"/>
    <property type="match status" value="1"/>
</dbReference>
<dbReference type="Pfam" id="PF00370">
    <property type="entry name" value="FGGY_N"/>
    <property type="match status" value="1"/>
</dbReference>
<dbReference type="GeneID" id="34599538"/>
<dbReference type="GO" id="GO:0005524">
    <property type="term" value="F:ATP binding"/>
    <property type="evidence" value="ECO:0007669"/>
    <property type="project" value="UniProtKB-KW"/>
</dbReference>
<dbReference type="InterPro" id="IPR058533">
    <property type="entry name" value="Cation_efflux_TM"/>
</dbReference>
<dbReference type="FunFam" id="1.20.1510.10:FF:000013">
    <property type="entry name" value="Cation efflux family protein"/>
    <property type="match status" value="1"/>
</dbReference>
<dbReference type="EC" id="2.7.1.17" evidence="5"/>
<keyword evidence="7" id="KW-0859">Xylose metabolism</keyword>
<keyword evidence="14" id="KW-0406">Ion transport</keyword>
<dbReference type="Pfam" id="PF02782">
    <property type="entry name" value="FGGY_C"/>
    <property type="match status" value="1"/>
</dbReference>
<keyword evidence="13" id="KW-1133">Transmembrane helix</keyword>
<evidence type="ECO:0000256" key="3">
    <source>
        <dbReference type="ARBA" id="ARBA00008873"/>
    </source>
</evidence>
<keyword evidence="15" id="KW-0472">Membrane</keyword>
<dbReference type="Gene3D" id="3.30.70.1350">
    <property type="entry name" value="Cation efflux protein, cytoplasmic domain"/>
    <property type="match status" value="1"/>
</dbReference>
<evidence type="ECO:0000256" key="5">
    <source>
        <dbReference type="ARBA" id="ARBA00012038"/>
    </source>
</evidence>
<organism evidence="22 23">
    <name type="scientific">Fonsecaea monophora</name>
    <dbReference type="NCBI Taxonomy" id="254056"/>
    <lineage>
        <taxon>Eukaryota</taxon>
        <taxon>Fungi</taxon>
        <taxon>Dikarya</taxon>
        <taxon>Ascomycota</taxon>
        <taxon>Pezizomycotina</taxon>
        <taxon>Eurotiomycetes</taxon>
        <taxon>Chaetothyriomycetidae</taxon>
        <taxon>Chaetothyriales</taxon>
        <taxon>Herpotrichiellaceae</taxon>
        <taxon>Fonsecaea</taxon>
    </lineage>
</organism>
<comment type="subcellular location">
    <subcellularLocation>
        <location evidence="2">Cytoplasm</location>
    </subcellularLocation>
    <subcellularLocation>
        <location evidence="1">Membrane</location>
        <topology evidence="1">Multi-pass membrane protein</topology>
    </subcellularLocation>
</comment>
<protein>
    <recommendedName>
        <fullName evidence="5">xylulokinase</fullName>
        <ecNumber evidence="5">2.7.1.17</ecNumber>
    </recommendedName>
</protein>
<dbReference type="GO" id="GO:0030003">
    <property type="term" value="P:intracellular monoatomic cation homeostasis"/>
    <property type="evidence" value="ECO:0007669"/>
    <property type="project" value="UniProtKB-ARBA"/>
</dbReference>
<comment type="function">
    <text evidence="16">Highly specific D-xylulose kinase which participates in the catabolism of xylose. Xylose is a major component of hemicelluloses such as xylan. Most fungi utilize D-xylose via three enzymatic reactions, xylose reductase (XR), xylitol dehydrogenase (XDH), and xylulokinase, to form xylulose 5-phosphate, which enters pentose phosphate pathway.</text>
</comment>
<evidence type="ECO:0000256" key="2">
    <source>
        <dbReference type="ARBA" id="ARBA00004496"/>
    </source>
</evidence>
<reference evidence="22 23" key="1">
    <citation type="submission" date="2016-03" db="EMBL/GenBank/DDBJ databases">
        <title>Draft genome sequence of the Fonsecaea monophora CBS 269.37.</title>
        <authorList>
            <person name="Bombassaro A."/>
            <person name="Vinicius W.A."/>
            <person name="De Hoog S."/>
            <person name="Sun J."/>
            <person name="Souza E.M."/>
            <person name="Raittz R.T."/>
            <person name="Costa F."/>
            <person name="Leao A.C."/>
            <person name="Tadra-Sfeir M.Z."/>
            <person name="Baura V."/>
            <person name="Balsanelli E."/>
            <person name="Pedrosa F.O."/>
            <person name="Moreno L.F."/>
            <person name="Steffens M.B."/>
            <person name="Xi L."/>
            <person name="Bocca A.L."/>
            <person name="Felipe M.S."/>
            <person name="Teixeira M."/>
            <person name="Telles Filho F.Q."/>
            <person name="Azevedo C.M."/>
            <person name="Gomes R."/>
            <person name="Vicente V.A."/>
        </authorList>
    </citation>
    <scope>NUCLEOTIDE SEQUENCE [LARGE SCALE GENOMIC DNA]</scope>
    <source>
        <strain evidence="22 23">CBS 269.37</strain>
    </source>
</reference>
<evidence type="ECO:0000256" key="17">
    <source>
        <dbReference type="ARBA" id="ARBA00048885"/>
    </source>
</evidence>
<evidence type="ECO:0000256" key="10">
    <source>
        <dbReference type="ARBA" id="ARBA00022741"/>
    </source>
</evidence>
<evidence type="ECO:0000256" key="1">
    <source>
        <dbReference type="ARBA" id="ARBA00004141"/>
    </source>
</evidence>
<dbReference type="FunFam" id="3.30.70.1350:FF:000010">
    <property type="entry name" value="Cation efflux family protein, putative"/>
    <property type="match status" value="1"/>
</dbReference>
<sequence length="993" mass="108701">MSFPLLNRLPSVNPLASRMSMTRSNTQQQSRGHAGHSHHGHAHAHDTTYLTSQNKNDAGVKITRIGLFVNLGMAIGKGVGGVVFHSQALIADGFHALTDLVSDFMTLATISWSLKPATNRFPSGYGKIESLGALGVSGLLLFGGVGIGLNGLDALYTQLMLDPAVVAHAHDHAEHAGGGLFSFLGHSHSHGPILPDLNAAWLAAGSIVVKEWLYRATMKIARERKSSVLASNAVHHRIDSLTSIVALATIGGAHVFSDASWLDPVGGLIISAMVIRAGWNNTKTALLELADVTVDDEIKGLVRRAASRALKGDAANGIEPVKFGNETEIRDIQGVKSGQNYLIDIELGVPKDLTLEQMEQIEDAVRERCGSKIRGVRRVRVKFVQLDDASATLAGDFIVTDTKHHLLSIRVNCLVGIHTMTSPGPLYLGFDLSTQQLKGLVVDSSLKKVHEAKFDFDADSQGFNVNKGVLVNEAEHEVFAPVAMWLQAIDTLLARLKDGGLDFSRIRGISGSGMQHGSVFWNADAEQLLSQLDPSRTLEAQLDGAFAHPFSPNWQDASTQKECDEFDAVLGNESQLANVTGSKAHHRFTGPQILRFQRKYPDKYIKTYRITLVSSWIATIFLGKYAPFDISDVCGMNLWDIKAGNWNEKLLELAAGPSGVEALKKKLGDVPQDGGIHLGTVSPYFVKRHGFSDECTIIASTGDNPSTILALPLRSNDAMVSLGTSTTFLMSTTEYKPDPSTHFFNHPTTPGLYMFMLCYKNGGLAREKVRDAINEKLGVGEKNSWTEFDKRLLDTPPLAQSDEKYPMHLGLYFPRPEIIPNLPVGEWHFSYKPQTDELSPEKSVPQPPEQDARVIVESQFLSLRLRSRELVSSPAKDLPPQPRRIYLVGGGSRNKAIARVAGEVLGGSEGVFKLDVGENACALGAAYKAVWAVERNQGETFEELIGKRWREDEFVEKIADGYNAPVWEKYSSALKGFEEMETRLLREHERKGE</sequence>
<comment type="catalytic activity">
    <reaction evidence="17">
        <text>D-xylulose + ATP = D-xylulose 5-phosphate + ADP + H(+)</text>
        <dbReference type="Rhea" id="RHEA:10964"/>
        <dbReference type="ChEBI" id="CHEBI:15378"/>
        <dbReference type="ChEBI" id="CHEBI:17140"/>
        <dbReference type="ChEBI" id="CHEBI:30616"/>
        <dbReference type="ChEBI" id="CHEBI:57737"/>
        <dbReference type="ChEBI" id="CHEBI:456216"/>
        <dbReference type="EC" id="2.7.1.17"/>
    </reaction>
</comment>
<feature type="region of interest" description="Disordered" evidence="18">
    <location>
        <begin position="16"/>
        <end position="45"/>
    </location>
</feature>
<dbReference type="Pfam" id="PF01545">
    <property type="entry name" value="Cation_efflux"/>
    <property type="match status" value="1"/>
</dbReference>
<dbReference type="RefSeq" id="XP_022513378.1">
    <property type="nucleotide sequence ID" value="XM_022654341.1"/>
</dbReference>
<evidence type="ECO:0000256" key="11">
    <source>
        <dbReference type="ARBA" id="ARBA00022777"/>
    </source>
</evidence>